<dbReference type="GO" id="GO:0003755">
    <property type="term" value="F:peptidyl-prolyl cis-trans isomerase activity"/>
    <property type="evidence" value="ECO:0007669"/>
    <property type="project" value="UniProtKB-UniRule"/>
</dbReference>
<keyword evidence="3 4" id="KW-0413">Isomerase</keyword>
<dbReference type="PANTHER" id="PTHR10657:SF4">
    <property type="entry name" value="PEPTIDYL-PROLYL CIS-TRANS ISOMERASE-RELATED"/>
    <property type="match status" value="1"/>
</dbReference>
<evidence type="ECO:0000256" key="3">
    <source>
        <dbReference type="ARBA" id="ARBA00023235"/>
    </source>
</evidence>
<dbReference type="Gene3D" id="3.10.50.40">
    <property type="match status" value="1"/>
</dbReference>
<evidence type="ECO:0000256" key="2">
    <source>
        <dbReference type="ARBA" id="ARBA00023110"/>
    </source>
</evidence>
<gene>
    <name evidence="9" type="ORF">EVOR1521_LOCUS28285</name>
</gene>
<evidence type="ECO:0000256" key="6">
    <source>
        <dbReference type="SAM" id="MobiDB-lite"/>
    </source>
</evidence>
<accession>A0AA36JIM3</accession>
<dbReference type="PROSITE" id="PS50020">
    <property type="entry name" value="WW_DOMAIN_2"/>
    <property type="match status" value="1"/>
</dbReference>
<evidence type="ECO:0000313" key="10">
    <source>
        <dbReference type="Proteomes" id="UP001178507"/>
    </source>
</evidence>
<evidence type="ECO:0000256" key="5">
    <source>
        <dbReference type="RuleBase" id="RU363014"/>
    </source>
</evidence>
<dbReference type="AlphaFoldDB" id="A0AA36JIM3"/>
<dbReference type="GO" id="GO:0005829">
    <property type="term" value="C:cytosol"/>
    <property type="evidence" value="ECO:0007669"/>
    <property type="project" value="TreeGrafter"/>
</dbReference>
<keyword evidence="10" id="KW-1185">Reference proteome</keyword>
<evidence type="ECO:0000259" key="7">
    <source>
        <dbReference type="PROSITE" id="PS50020"/>
    </source>
</evidence>
<keyword evidence="2 4" id="KW-0697">Rotamase</keyword>
<dbReference type="PANTHER" id="PTHR10657">
    <property type="entry name" value="PEPTIDYL-PROLYL CIS-TRANS ISOMERASE"/>
    <property type="match status" value="1"/>
</dbReference>
<dbReference type="Proteomes" id="UP001178507">
    <property type="component" value="Unassembled WGS sequence"/>
</dbReference>
<dbReference type="InterPro" id="IPR023058">
    <property type="entry name" value="PPIase_PpiC_CS"/>
</dbReference>
<feature type="domain" description="WW" evidence="7">
    <location>
        <begin position="31"/>
        <end position="66"/>
    </location>
</feature>
<comment type="catalytic activity">
    <reaction evidence="1 5">
        <text>[protein]-peptidylproline (omega=180) = [protein]-peptidylproline (omega=0)</text>
        <dbReference type="Rhea" id="RHEA:16237"/>
        <dbReference type="Rhea" id="RHEA-COMP:10747"/>
        <dbReference type="Rhea" id="RHEA-COMP:10748"/>
        <dbReference type="ChEBI" id="CHEBI:83833"/>
        <dbReference type="ChEBI" id="CHEBI:83834"/>
        <dbReference type="EC" id="5.2.1.8"/>
    </reaction>
</comment>
<evidence type="ECO:0000256" key="4">
    <source>
        <dbReference type="PROSITE-ProRule" id="PRU00278"/>
    </source>
</evidence>
<dbReference type="Pfam" id="PF00639">
    <property type="entry name" value="Rotamase"/>
    <property type="match status" value="1"/>
</dbReference>
<evidence type="ECO:0000313" key="9">
    <source>
        <dbReference type="EMBL" id="CAJ1406287.1"/>
    </source>
</evidence>
<dbReference type="InterPro" id="IPR001202">
    <property type="entry name" value="WW_dom"/>
</dbReference>
<dbReference type="SUPFAM" id="SSF54534">
    <property type="entry name" value="FKBP-like"/>
    <property type="match status" value="1"/>
</dbReference>
<proteinExistence type="predicted"/>
<organism evidence="9 10">
    <name type="scientific">Effrenium voratum</name>
    <dbReference type="NCBI Taxonomy" id="2562239"/>
    <lineage>
        <taxon>Eukaryota</taxon>
        <taxon>Sar</taxon>
        <taxon>Alveolata</taxon>
        <taxon>Dinophyceae</taxon>
        <taxon>Suessiales</taxon>
        <taxon>Symbiodiniaceae</taxon>
        <taxon>Effrenium</taxon>
    </lineage>
</organism>
<name>A0AA36JIM3_9DINO</name>
<dbReference type="InterPro" id="IPR000297">
    <property type="entry name" value="PPIase_PpiC"/>
</dbReference>
<dbReference type="PROSITE" id="PS50198">
    <property type="entry name" value="PPIC_PPIASE_2"/>
    <property type="match status" value="1"/>
</dbReference>
<feature type="region of interest" description="Disordered" evidence="6">
    <location>
        <begin position="37"/>
        <end position="84"/>
    </location>
</feature>
<comment type="caution">
    <text evidence="9">The sequence shown here is derived from an EMBL/GenBank/DDBJ whole genome shotgun (WGS) entry which is preliminary data.</text>
</comment>
<reference evidence="9" key="1">
    <citation type="submission" date="2023-08" db="EMBL/GenBank/DDBJ databases">
        <authorList>
            <person name="Chen Y."/>
            <person name="Shah S."/>
            <person name="Dougan E. K."/>
            <person name="Thang M."/>
            <person name="Chan C."/>
        </authorList>
    </citation>
    <scope>NUCLEOTIDE SEQUENCE</scope>
</reference>
<dbReference type="GO" id="GO:0005634">
    <property type="term" value="C:nucleus"/>
    <property type="evidence" value="ECO:0007669"/>
    <property type="project" value="TreeGrafter"/>
</dbReference>
<dbReference type="InterPro" id="IPR051370">
    <property type="entry name" value="PPIase_Pin1"/>
</dbReference>
<evidence type="ECO:0000256" key="1">
    <source>
        <dbReference type="ARBA" id="ARBA00000971"/>
    </source>
</evidence>
<sequence length="256" mass="28583">MVLHRADVLHRSWLHLAAVPAPARASAMADVELQDGWEKRESRSQPGTFYYVQPETGKTSVEAPAKKRKVAPWPTLPDASKNETSKGLFDDLPDASQDTVPAVKSQHVPQVEKPVTSIRCLHILKKHTKSRRPSSWREKVITRTLEEATYQLKELRKGLEAKATTKERQTEFERLARKESDCGSAREGGSLGKFGRGQMQKPFEDAAFALEVNQMSSSAWLRNLERVICLPCWLTLDVPLANSGNSGTLICSVGHR</sequence>
<dbReference type="InterPro" id="IPR046357">
    <property type="entry name" value="PPIase_dom_sf"/>
</dbReference>
<feature type="domain" description="PpiC" evidence="8">
    <location>
        <begin position="115"/>
        <end position="217"/>
    </location>
</feature>
<dbReference type="EMBL" id="CAUJNA010003622">
    <property type="protein sequence ID" value="CAJ1406287.1"/>
    <property type="molecule type" value="Genomic_DNA"/>
</dbReference>
<dbReference type="EC" id="5.2.1.8" evidence="5"/>
<protein>
    <recommendedName>
        <fullName evidence="5">Peptidyl-prolyl cis-trans isomerase</fullName>
        <ecNumber evidence="5">5.2.1.8</ecNumber>
    </recommendedName>
</protein>
<evidence type="ECO:0000259" key="8">
    <source>
        <dbReference type="PROSITE" id="PS50198"/>
    </source>
</evidence>
<dbReference type="PROSITE" id="PS01096">
    <property type="entry name" value="PPIC_PPIASE_1"/>
    <property type="match status" value="1"/>
</dbReference>